<evidence type="ECO:0008006" key="3">
    <source>
        <dbReference type="Google" id="ProtNLM"/>
    </source>
</evidence>
<proteinExistence type="predicted"/>
<feature type="non-terminal residue" evidence="1">
    <location>
        <position position="1"/>
    </location>
</feature>
<dbReference type="PANTHER" id="PTHR10622:SF10">
    <property type="entry name" value="HET DOMAIN-CONTAINING PROTEIN"/>
    <property type="match status" value="1"/>
</dbReference>
<dbReference type="Proteomes" id="UP000774617">
    <property type="component" value="Unassembled WGS sequence"/>
</dbReference>
<dbReference type="PANTHER" id="PTHR10622">
    <property type="entry name" value="HET DOMAIN-CONTAINING PROTEIN"/>
    <property type="match status" value="1"/>
</dbReference>
<gene>
    <name evidence="1" type="ORF">B0J12DRAFT_540212</name>
</gene>
<dbReference type="EMBL" id="JAGTJR010000007">
    <property type="protein sequence ID" value="KAH7057051.1"/>
    <property type="molecule type" value="Genomic_DNA"/>
</dbReference>
<evidence type="ECO:0000313" key="2">
    <source>
        <dbReference type="Proteomes" id="UP000774617"/>
    </source>
</evidence>
<name>A0ABQ8GII5_9PEZI</name>
<evidence type="ECO:0000313" key="1">
    <source>
        <dbReference type="EMBL" id="KAH7057051.1"/>
    </source>
</evidence>
<feature type="non-terminal residue" evidence="1">
    <location>
        <position position="123"/>
    </location>
</feature>
<protein>
    <recommendedName>
        <fullName evidence="3">Heterokaryon incompatibility</fullName>
    </recommendedName>
</protein>
<accession>A0ABQ8GII5</accession>
<organism evidence="1 2">
    <name type="scientific">Macrophomina phaseolina</name>
    <dbReference type="NCBI Taxonomy" id="35725"/>
    <lineage>
        <taxon>Eukaryota</taxon>
        <taxon>Fungi</taxon>
        <taxon>Dikarya</taxon>
        <taxon>Ascomycota</taxon>
        <taxon>Pezizomycotina</taxon>
        <taxon>Dothideomycetes</taxon>
        <taxon>Dothideomycetes incertae sedis</taxon>
        <taxon>Botryosphaeriales</taxon>
        <taxon>Botryosphaeriaceae</taxon>
        <taxon>Macrophomina</taxon>
    </lineage>
</organism>
<comment type="caution">
    <text evidence="1">The sequence shown here is derived from an EMBL/GenBank/DDBJ whole genome shotgun (WGS) entry which is preliminary data.</text>
</comment>
<keyword evidence="2" id="KW-1185">Reference proteome</keyword>
<sequence length="123" mass="13907">AEIEDCCAQALVAGLFCVWIGTCCFDKSSSAVVSEAINSILRYYRNSCICCAYLQVVSTTDQDPRIPGSEFTRSEWFKRGWESQELIAPKFVFFYSKHWVELGTKKNLAETVLEITKVNMATL</sequence>
<reference evidence="1 2" key="1">
    <citation type="journal article" date="2021" name="Nat. Commun.">
        <title>Genetic determinants of endophytism in the Arabidopsis root mycobiome.</title>
        <authorList>
            <person name="Mesny F."/>
            <person name="Miyauchi S."/>
            <person name="Thiergart T."/>
            <person name="Pickel B."/>
            <person name="Atanasova L."/>
            <person name="Karlsson M."/>
            <person name="Huettel B."/>
            <person name="Barry K.W."/>
            <person name="Haridas S."/>
            <person name="Chen C."/>
            <person name="Bauer D."/>
            <person name="Andreopoulos W."/>
            <person name="Pangilinan J."/>
            <person name="LaButti K."/>
            <person name="Riley R."/>
            <person name="Lipzen A."/>
            <person name="Clum A."/>
            <person name="Drula E."/>
            <person name="Henrissat B."/>
            <person name="Kohler A."/>
            <person name="Grigoriev I.V."/>
            <person name="Martin F.M."/>
            <person name="Hacquard S."/>
        </authorList>
    </citation>
    <scope>NUCLEOTIDE SEQUENCE [LARGE SCALE GENOMIC DNA]</scope>
    <source>
        <strain evidence="1 2">MPI-SDFR-AT-0080</strain>
    </source>
</reference>